<keyword evidence="3" id="KW-1185">Reference proteome</keyword>
<organism evidence="2 3">
    <name type="scientific">Oldenlandia corymbosa var. corymbosa</name>
    <dbReference type="NCBI Taxonomy" id="529605"/>
    <lineage>
        <taxon>Eukaryota</taxon>
        <taxon>Viridiplantae</taxon>
        <taxon>Streptophyta</taxon>
        <taxon>Embryophyta</taxon>
        <taxon>Tracheophyta</taxon>
        <taxon>Spermatophyta</taxon>
        <taxon>Magnoliopsida</taxon>
        <taxon>eudicotyledons</taxon>
        <taxon>Gunneridae</taxon>
        <taxon>Pentapetalae</taxon>
        <taxon>asterids</taxon>
        <taxon>lamiids</taxon>
        <taxon>Gentianales</taxon>
        <taxon>Rubiaceae</taxon>
        <taxon>Rubioideae</taxon>
        <taxon>Spermacoceae</taxon>
        <taxon>Hedyotis-Oldenlandia complex</taxon>
        <taxon>Oldenlandia</taxon>
    </lineage>
</organism>
<dbReference type="AlphaFoldDB" id="A0AAV1DWM6"/>
<proteinExistence type="predicted"/>
<dbReference type="Proteomes" id="UP001161247">
    <property type="component" value="Chromosome 6"/>
</dbReference>
<feature type="compositionally biased region" description="Basic and acidic residues" evidence="1">
    <location>
        <begin position="1"/>
        <end position="15"/>
    </location>
</feature>
<dbReference type="EMBL" id="OX459123">
    <property type="protein sequence ID" value="CAI9111250.1"/>
    <property type="molecule type" value="Genomic_DNA"/>
</dbReference>
<feature type="region of interest" description="Disordered" evidence="1">
    <location>
        <begin position="1"/>
        <end position="100"/>
    </location>
</feature>
<gene>
    <name evidence="2" type="ORF">OLC1_LOCUS18707</name>
</gene>
<sequence length="184" mass="20570">MGKGDKRQKIHDALIRKLYPPPSPSGGEEEPESVSTSIHNLDFEHINNINVDFEGLTSSSDRDQSEDDGNEPKKLTRAQRKRLRQKKLKQAASQPRRKLIGPLLPFSTACEAEGDGIVKQHEAVRQNAAKGDESLVPDPEEEFKATSSGTKRNKLKQRRMAKKMTGDLTKLSGSEKSYQEAEYP</sequence>
<evidence type="ECO:0000256" key="1">
    <source>
        <dbReference type="SAM" id="MobiDB-lite"/>
    </source>
</evidence>
<evidence type="ECO:0000313" key="3">
    <source>
        <dbReference type="Proteomes" id="UP001161247"/>
    </source>
</evidence>
<accession>A0AAV1DWM6</accession>
<name>A0AAV1DWM6_OLDCO</name>
<feature type="compositionally biased region" description="Basic residues" evidence="1">
    <location>
        <begin position="151"/>
        <end position="162"/>
    </location>
</feature>
<evidence type="ECO:0000313" key="2">
    <source>
        <dbReference type="EMBL" id="CAI9111250.1"/>
    </source>
</evidence>
<protein>
    <submittedName>
        <fullName evidence="2">OLC1v1011428C1</fullName>
    </submittedName>
</protein>
<feature type="region of interest" description="Disordered" evidence="1">
    <location>
        <begin position="126"/>
        <end position="184"/>
    </location>
</feature>
<reference evidence="2" key="1">
    <citation type="submission" date="2023-03" db="EMBL/GenBank/DDBJ databases">
        <authorList>
            <person name="Julca I."/>
        </authorList>
    </citation>
    <scope>NUCLEOTIDE SEQUENCE</scope>
</reference>
<feature type="compositionally biased region" description="Basic residues" evidence="1">
    <location>
        <begin position="75"/>
        <end position="99"/>
    </location>
</feature>